<protein>
    <recommendedName>
        <fullName evidence="3">Selenoprotein F/M domain-containing protein</fullName>
    </recommendedName>
</protein>
<organism evidence="2">
    <name type="scientific">Clastoptera arizonana</name>
    <name type="common">Arizona spittle bug</name>
    <dbReference type="NCBI Taxonomy" id="38151"/>
    <lineage>
        <taxon>Eukaryota</taxon>
        <taxon>Metazoa</taxon>
        <taxon>Ecdysozoa</taxon>
        <taxon>Arthropoda</taxon>
        <taxon>Hexapoda</taxon>
        <taxon>Insecta</taxon>
        <taxon>Pterygota</taxon>
        <taxon>Neoptera</taxon>
        <taxon>Paraneoptera</taxon>
        <taxon>Hemiptera</taxon>
        <taxon>Auchenorrhyncha</taxon>
        <taxon>Cercopoidea</taxon>
        <taxon>Clastopteridae</taxon>
        <taxon>Clastoptera</taxon>
    </lineage>
</organism>
<keyword evidence="1" id="KW-0732">Signal</keyword>
<sequence length="142" mass="16702">YLIFRMNTFLVLFSLFSVGYCRSVNITDLIELGSKINSTLLGKDNVTGPVFLNQLNEYCKELKEMELDMLLEYPYVFRVYDKVKVLGGPPQLQLHIRSTLRNKEWSSDEINKVLEVIDDTEKRWVSLKEFCIKKRKEWGIIT</sequence>
<proteinExistence type="predicted"/>
<evidence type="ECO:0000313" key="2">
    <source>
        <dbReference type="EMBL" id="JAS18888.1"/>
    </source>
</evidence>
<evidence type="ECO:0008006" key="3">
    <source>
        <dbReference type="Google" id="ProtNLM"/>
    </source>
</evidence>
<gene>
    <name evidence="2" type="ORF">g.3575</name>
</gene>
<accession>A0A1B6CZN6</accession>
<dbReference type="EMBL" id="GEDC01018410">
    <property type="protein sequence ID" value="JAS18888.1"/>
    <property type="molecule type" value="Transcribed_RNA"/>
</dbReference>
<feature type="chain" id="PRO_5008580805" description="Selenoprotein F/M domain-containing protein" evidence="1">
    <location>
        <begin position="24"/>
        <end position="142"/>
    </location>
</feature>
<dbReference type="AlphaFoldDB" id="A0A1B6CZN6"/>
<feature type="non-terminal residue" evidence="2">
    <location>
        <position position="1"/>
    </location>
</feature>
<reference evidence="2" key="1">
    <citation type="submission" date="2015-12" db="EMBL/GenBank/DDBJ databases">
        <title>De novo transcriptome assembly of four potential Pierce s Disease insect vectors from Arizona vineyards.</title>
        <authorList>
            <person name="Tassone E.E."/>
        </authorList>
    </citation>
    <scope>NUCLEOTIDE SEQUENCE</scope>
</reference>
<name>A0A1B6CZN6_9HEMI</name>
<evidence type="ECO:0000256" key="1">
    <source>
        <dbReference type="SAM" id="SignalP"/>
    </source>
</evidence>
<feature type="signal peptide" evidence="1">
    <location>
        <begin position="1"/>
        <end position="23"/>
    </location>
</feature>